<proteinExistence type="predicted"/>
<dbReference type="HOGENOM" id="CLU_971518_0_0_10"/>
<evidence type="ECO:0000313" key="1">
    <source>
        <dbReference type="EMBL" id="EEI91706.1"/>
    </source>
</evidence>
<evidence type="ECO:0008006" key="3">
    <source>
        <dbReference type="Google" id="ProtNLM"/>
    </source>
</evidence>
<organism evidence="1 2">
    <name type="scientific">Sphingobacterium spiritivorum ATCC 33300</name>
    <dbReference type="NCBI Taxonomy" id="525372"/>
    <lineage>
        <taxon>Bacteria</taxon>
        <taxon>Pseudomonadati</taxon>
        <taxon>Bacteroidota</taxon>
        <taxon>Sphingobacteriia</taxon>
        <taxon>Sphingobacteriales</taxon>
        <taxon>Sphingobacteriaceae</taxon>
        <taxon>Sphingobacterium</taxon>
    </lineage>
</organism>
<dbReference type="Proteomes" id="UP000006241">
    <property type="component" value="Unassembled WGS sequence"/>
</dbReference>
<protein>
    <recommendedName>
        <fullName evidence="3">BACON domain-containing protein</fullName>
    </recommendedName>
</protein>
<reference evidence="1 2" key="1">
    <citation type="submission" date="2009-01" db="EMBL/GenBank/DDBJ databases">
        <authorList>
            <person name="Qin X."/>
            <person name="Bachman B."/>
            <person name="Battles P."/>
            <person name="Bell A."/>
            <person name="Bess C."/>
            <person name="Bickham C."/>
            <person name="Chaboub L."/>
            <person name="Chen D."/>
            <person name="Coyle M."/>
            <person name="Deiros D.R."/>
            <person name="Dinh H."/>
            <person name="Forbes L."/>
            <person name="Fowler G."/>
            <person name="Francisco L."/>
            <person name="Fu Q."/>
            <person name="Gubbala S."/>
            <person name="Hale W."/>
            <person name="Han Y."/>
            <person name="Hemphill L."/>
            <person name="Highlander S.K."/>
            <person name="Hirani K."/>
            <person name="Hogues M."/>
            <person name="Jackson L."/>
            <person name="Jakkamsetti A."/>
            <person name="Javaid M."/>
            <person name="Jiang H."/>
            <person name="Korchina V."/>
            <person name="Kovar C."/>
            <person name="Lara F."/>
            <person name="Lee S."/>
            <person name="Mata R."/>
            <person name="Mathew T."/>
            <person name="Moen C."/>
            <person name="Morales K."/>
            <person name="Munidasa M."/>
            <person name="Nazareth L."/>
            <person name="Ngo R."/>
            <person name="Nguyen L."/>
            <person name="Okwuonu G."/>
            <person name="Ongeri F."/>
            <person name="Patil S."/>
            <person name="Petrosino J."/>
            <person name="Pham C."/>
            <person name="Pham P."/>
            <person name="Pu L.-L."/>
            <person name="Puazo M."/>
            <person name="Raj R."/>
            <person name="Reid J."/>
            <person name="Rouhana J."/>
            <person name="Saada N."/>
            <person name="Shang Y."/>
            <person name="Simmons D."/>
            <person name="Thornton R."/>
            <person name="Warren J."/>
            <person name="Weissenberger G."/>
            <person name="Zhang J."/>
            <person name="Zhang L."/>
            <person name="Zhou C."/>
            <person name="Zhu D."/>
            <person name="Muzny D."/>
            <person name="Worley K."/>
            <person name="Gibbs R."/>
        </authorList>
    </citation>
    <scope>NUCLEOTIDE SEQUENCE [LARGE SCALE GENOMIC DNA]</scope>
    <source>
        <strain evidence="1 2">ATCC 33300</strain>
    </source>
</reference>
<name>C2FZ97_SPHSI</name>
<gene>
    <name evidence="1" type="ORF">HMPREF0765_2653</name>
</gene>
<feature type="non-terminal residue" evidence="1">
    <location>
        <position position="1"/>
    </location>
</feature>
<accession>C2FZ97</accession>
<evidence type="ECO:0000313" key="2">
    <source>
        <dbReference type="Proteomes" id="UP000006241"/>
    </source>
</evidence>
<comment type="caution">
    <text evidence="1">The sequence shown here is derived from an EMBL/GenBank/DDBJ whole genome shotgun (WGS) entry which is preliminary data.</text>
</comment>
<dbReference type="EMBL" id="ACHB01000067">
    <property type="protein sequence ID" value="EEI91706.1"/>
    <property type="molecule type" value="Genomic_DNA"/>
</dbReference>
<sequence length="284" mass="30777">ALNMLRSQARVDVKVEPTLAPVFRMTSISVYNSNANGRIAPEASRYNVGEKKVTSPSIPTTLQTNSTPLVYNISNPLKSEQEIYLFEKAAASAGVSGALSLIIGGHYDGSSTETYYKLEFLSAAATPVPLAVLRNHKYVFNIKEVSGEGYLTKAAALSGKPSNIQGSVVTINLGDMPVIYFDEHYYLAMQTDLVNFMTSQGTGQFYKIKTDFPGGWTWESDQPSWLSMNPHINGGNEGANIIVGLLPGIGDNPRHGILTITAGKIRARIKVYQGYGTNPLPDIP</sequence>
<dbReference type="AlphaFoldDB" id="C2FZ97"/>